<dbReference type="Proteomes" id="UP001320706">
    <property type="component" value="Unassembled WGS sequence"/>
</dbReference>
<reference evidence="1" key="1">
    <citation type="submission" date="2024-02" db="EMBL/GenBank/DDBJ databases">
        <title>Metagenome Assembled Genome of Zalaria obscura JY119.</title>
        <authorList>
            <person name="Vighnesh L."/>
            <person name="Jagadeeshwari U."/>
            <person name="Venkata Ramana C."/>
            <person name="Sasikala C."/>
        </authorList>
    </citation>
    <scope>NUCLEOTIDE SEQUENCE</scope>
    <source>
        <strain evidence="1">JY119</strain>
    </source>
</reference>
<organism evidence="1 2">
    <name type="scientific">Zalaria obscura</name>
    <dbReference type="NCBI Taxonomy" id="2024903"/>
    <lineage>
        <taxon>Eukaryota</taxon>
        <taxon>Fungi</taxon>
        <taxon>Dikarya</taxon>
        <taxon>Ascomycota</taxon>
        <taxon>Pezizomycotina</taxon>
        <taxon>Dothideomycetes</taxon>
        <taxon>Dothideomycetidae</taxon>
        <taxon>Dothideales</taxon>
        <taxon>Zalariaceae</taxon>
        <taxon>Zalaria</taxon>
    </lineage>
</organism>
<gene>
    <name evidence="1" type="primary">TFB5</name>
    <name evidence="1" type="ORF">M8818_004187</name>
</gene>
<sequence length="52" mass="6003">MKIDAERGNEFIVEDIDDETVLIKPRTEDRLKALLRDALKDTVREPEDSSSE</sequence>
<evidence type="ECO:0000313" key="2">
    <source>
        <dbReference type="Proteomes" id="UP001320706"/>
    </source>
</evidence>
<keyword evidence="2" id="KW-1185">Reference proteome</keyword>
<dbReference type="EMBL" id="JAMKPW020000020">
    <property type="protein sequence ID" value="KAK8207934.1"/>
    <property type="molecule type" value="Genomic_DNA"/>
</dbReference>
<name>A0ACC3SD25_9PEZI</name>
<comment type="caution">
    <text evidence="1">The sequence shown here is derived from an EMBL/GenBank/DDBJ whole genome shotgun (WGS) entry which is preliminary data.</text>
</comment>
<accession>A0ACC3SD25</accession>
<evidence type="ECO:0000313" key="1">
    <source>
        <dbReference type="EMBL" id="KAK8207934.1"/>
    </source>
</evidence>
<proteinExistence type="predicted"/>
<protein>
    <submittedName>
        <fullName evidence="1">TFIIH complex subunit tfb5</fullName>
    </submittedName>
</protein>